<protein>
    <submittedName>
        <fullName evidence="4">Uncharacterized protein LOC120253697</fullName>
    </submittedName>
</protein>
<gene>
    <name evidence="4" type="primary">LOC120253697</name>
</gene>
<accession>A0AB40ASD2</accession>
<dbReference type="Pfam" id="PF03732">
    <property type="entry name" value="Retrotrans_gag"/>
    <property type="match status" value="1"/>
</dbReference>
<evidence type="ECO:0000313" key="4">
    <source>
        <dbReference type="RefSeq" id="XP_039117905.1"/>
    </source>
</evidence>
<dbReference type="GeneID" id="120253697"/>
<feature type="compositionally biased region" description="Basic and acidic residues" evidence="1">
    <location>
        <begin position="468"/>
        <end position="507"/>
    </location>
</feature>
<feature type="region of interest" description="Disordered" evidence="1">
    <location>
        <begin position="334"/>
        <end position="361"/>
    </location>
</feature>
<feature type="region of interest" description="Disordered" evidence="1">
    <location>
        <begin position="452"/>
        <end position="507"/>
    </location>
</feature>
<dbReference type="Proteomes" id="UP001515500">
    <property type="component" value="Unplaced"/>
</dbReference>
<reference evidence="4" key="1">
    <citation type="submission" date="2025-08" db="UniProtKB">
        <authorList>
            <consortium name="RefSeq"/>
        </authorList>
    </citation>
    <scope>IDENTIFICATION</scope>
</reference>
<organism evidence="3 4">
    <name type="scientific">Dioscorea cayennensis subsp. rotundata</name>
    <name type="common">White Guinea yam</name>
    <name type="synonym">Dioscorea rotundata</name>
    <dbReference type="NCBI Taxonomy" id="55577"/>
    <lineage>
        <taxon>Eukaryota</taxon>
        <taxon>Viridiplantae</taxon>
        <taxon>Streptophyta</taxon>
        <taxon>Embryophyta</taxon>
        <taxon>Tracheophyta</taxon>
        <taxon>Spermatophyta</taxon>
        <taxon>Magnoliopsida</taxon>
        <taxon>Liliopsida</taxon>
        <taxon>Dioscoreales</taxon>
        <taxon>Dioscoreaceae</taxon>
        <taxon>Dioscorea</taxon>
    </lineage>
</organism>
<sequence length="507" mass="56277">MAEPRRTLSDFERPQFTGEEFSVQAPTVPANNFEIKASTIGMVQNSVQFDGLADEDPHAHLSRFLQICSTFKINSVSDDAIRLRLFPFSLRGAAYKWLTSLAPGSITTWKDLVEKFLARYFPPSKAARLRQEISSFMQGDTETLFEAHERFKDLLRMCPHHGFPAWMRVQMLCNGVNYATRQLIDAVAGCSLSNKLPEEAETLIENMASNECHWSTRQKAPRAARLYEVNDTTALAAKVDTLTKSVMDNNALATKIEALTQKFDQFMLGSSSSPKAVMSCETCGVGYATTQCPILVASLAPTESVEYVSRGPRGSGNAFGNTYNLGWKNHPNFSWNQGQLQQRPPPPQGPQFQPQQPQDRKYTTEDVLAKFMINTEARFQNINNQLTQHGGHFSEISTVLRNLQASVQSLENQVGQLARAQSERPLGSLPSNTESNLREHLKAVILRSGKQLEARAKESPSASNDGVAVREDPSSGENASEKSEKKPDEDVPKSPIRGGHEYKPVVP</sequence>
<proteinExistence type="predicted"/>
<dbReference type="InterPro" id="IPR005162">
    <property type="entry name" value="Retrotrans_gag_dom"/>
</dbReference>
<keyword evidence="3" id="KW-1185">Reference proteome</keyword>
<evidence type="ECO:0000256" key="1">
    <source>
        <dbReference type="SAM" id="MobiDB-lite"/>
    </source>
</evidence>
<dbReference type="RefSeq" id="XP_039117905.1">
    <property type="nucleotide sequence ID" value="XM_039261971.1"/>
</dbReference>
<evidence type="ECO:0000313" key="3">
    <source>
        <dbReference type="Proteomes" id="UP001515500"/>
    </source>
</evidence>
<feature type="region of interest" description="Disordered" evidence="1">
    <location>
        <begin position="416"/>
        <end position="435"/>
    </location>
</feature>
<feature type="domain" description="Retrotransposon gag" evidence="2">
    <location>
        <begin position="84"/>
        <end position="177"/>
    </location>
</feature>
<dbReference type="AlphaFoldDB" id="A0AB40ASD2"/>
<evidence type="ECO:0000259" key="2">
    <source>
        <dbReference type="Pfam" id="PF03732"/>
    </source>
</evidence>
<dbReference type="PANTHER" id="PTHR33223">
    <property type="entry name" value="CCHC-TYPE DOMAIN-CONTAINING PROTEIN"/>
    <property type="match status" value="1"/>
</dbReference>
<name>A0AB40ASD2_DIOCR</name>
<dbReference type="PANTHER" id="PTHR33223:SF11">
    <property type="entry name" value="ELEMENT PROTEIN, PUTATIVE-RELATED"/>
    <property type="match status" value="1"/>
</dbReference>